<organism evidence="1 2">
    <name type="scientific">Fontibacillus phaseoli</name>
    <dbReference type="NCBI Taxonomy" id="1416533"/>
    <lineage>
        <taxon>Bacteria</taxon>
        <taxon>Bacillati</taxon>
        <taxon>Bacillota</taxon>
        <taxon>Bacilli</taxon>
        <taxon>Bacillales</taxon>
        <taxon>Paenibacillaceae</taxon>
        <taxon>Fontibacillus</taxon>
    </lineage>
</organism>
<evidence type="ECO:0000313" key="2">
    <source>
        <dbReference type="Proteomes" id="UP000253090"/>
    </source>
</evidence>
<keyword evidence="2" id="KW-1185">Reference proteome</keyword>
<reference evidence="1 2" key="1">
    <citation type="submission" date="2018-07" db="EMBL/GenBank/DDBJ databases">
        <title>Genomic Encyclopedia of Type Strains, Phase III (KMG-III): the genomes of soil and plant-associated and newly described type strains.</title>
        <authorList>
            <person name="Whitman W."/>
        </authorList>
    </citation>
    <scope>NUCLEOTIDE SEQUENCE [LARGE SCALE GENOMIC DNA]</scope>
    <source>
        <strain evidence="1 2">CECT 8333</strain>
    </source>
</reference>
<gene>
    <name evidence="1" type="ORF">DFP94_11567</name>
</gene>
<protein>
    <recommendedName>
        <fullName evidence="3">Integrase-like protein</fullName>
    </recommendedName>
</protein>
<evidence type="ECO:0000313" key="1">
    <source>
        <dbReference type="EMBL" id="RCX15383.1"/>
    </source>
</evidence>
<dbReference type="Proteomes" id="UP000253090">
    <property type="component" value="Unassembled WGS sequence"/>
</dbReference>
<evidence type="ECO:0008006" key="3">
    <source>
        <dbReference type="Google" id="ProtNLM"/>
    </source>
</evidence>
<dbReference type="AlphaFoldDB" id="A0A369B1S1"/>
<dbReference type="EMBL" id="QPJW01000015">
    <property type="protein sequence ID" value="RCX15383.1"/>
    <property type="molecule type" value="Genomic_DNA"/>
</dbReference>
<sequence>MFFGFRRMGQDVYMKDPAHAYPGYICFQAIQYIGSFPKVGKVYQYVTLDSYSRLALVKLYNRKSSIQLIEFMRMKIIPLLRTFHLRIDNLVTNKGQEFSTTWERGSHKGKLLPIRCLISAAFRNHCRSGYIQGDDEL</sequence>
<name>A0A369B1S1_9BACL</name>
<accession>A0A369B1S1</accession>
<comment type="caution">
    <text evidence="1">The sequence shown here is derived from an EMBL/GenBank/DDBJ whole genome shotgun (WGS) entry which is preliminary data.</text>
</comment>
<proteinExistence type="predicted"/>